<accession>A0A9E7I7A1</accession>
<organism evidence="1 2">
    <name type="scientific">Musa troglodytarum</name>
    <name type="common">fe'i banana</name>
    <dbReference type="NCBI Taxonomy" id="320322"/>
    <lineage>
        <taxon>Eukaryota</taxon>
        <taxon>Viridiplantae</taxon>
        <taxon>Streptophyta</taxon>
        <taxon>Embryophyta</taxon>
        <taxon>Tracheophyta</taxon>
        <taxon>Spermatophyta</taxon>
        <taxon>Magnoliopsida</taxon>
        <taxon>Liliopsida</taxon>
        <taxon>Zingiberales</taxon>
        <taxon>Musaceae</taxon>
        <taxon>Musa</taxon>
    </lineage>
</organism>
<dbReference type="AlphaFoldDB" id="A0A9E7I7A1"/>
<keyword evidence="2" id="KW-1185">Reference proteome</keyword>
<reference evidence="1" key="1">
    <citation type="submission" date="2022-05" db="EMBL/GenBank/DDBJ databases">
        <title>The Musa troglodytarum L. genome provides insights into the mechanism of non-climacteric behaviour and enrichment of carotenoids.</title>
        <authorList>
            <person name="Wang J."/>
        </authorList>
    </citation>
    <scope>NUCLEOTIDE SEQUENCE</scope>
    <source>
        <tissue evidence="1">Leaf</tissue>
    </source>
</reference>
<dbReference type="Proteomes" id="UP001055439">
    <property type="component" value="Chromosome 9"/>
</dbReference>
<sequence>MEWWQLPEANFVVLNVHYLQEKAIFSGKDFSTWFQQHKSILVCKTPSRVLPLQTGTAVDSDSSSRWRLTQELNQHYNQDSHEKA</sequence>
<proteinExistence type="predicted"/>
<evidence type="ECO:0000313" key="1">
    <source>
        <dbReference type="EMBL" id="URE47575.1"/>
    </source>
</evidence>
<gene>
    <name evidence="1" type="ORF">MUK42_15073</name>
</gene>
<dbReference type="EMBL" id="CP097511">
    <property type="protein sequence ID" value="URE47575.1"/>
    <property type="molecule type" value="Genomic_DNA"/>
</dbReference>
<name>A0A9E7I7A1_9LILI</name>
<evidence type="ECO:0000313" key="2">
    <source>
        <dbReference type="Proteomes" id="UP001055439"/>
    </source>
</evidence>
<dbReference type="OrthoDB" id="7537227at2759"/>
<protein>
    <submittedName>
        <fullName evidence="1">Uncharacterized protein</fullName>
    </submittedName>
</protein>